<evidence type="ECO:0000256" key="15">
    <source>
        <dbReference type="SAM" id="MobiDB-lite"/>
    </source>
</evidence>
<dbReference type="PANTHER" id="PTHR45453:SF1">
    <property type="entry name" value="PHOSPHATE REGULON SENSOR PROTEIN PHOR"/>
    <property type="match status" value="1"/>
</dbReference>
<evidence type="ECO:0000256" key="3">
    <source>
        <dbReference type="ARBA" id="ARBA00012438"/>
    </source>
</evidence>
<evidence type="ECO:0000259" key="17">
    <source>
        <dbReference type="PROSITE" id="PS50109"/>
    </source>
</evidence>
<dbReference type="InterPro" id="IPR036890">
    <property type="entry name" value="HATPase_C_sf"/>
</dbReference>
<dbReference type="GO" id="GO:0004721">
    <property type="term" value="F:phosphoprotein phosphatase activity"/>
    <property type="evidence" value="ECO:0007669"/>
    <property type="project" value="TreeGrafter"/>
</dbReference>
<feature type="transmembrane region" description="Helical" evidence="16">
    <location>
        <begin position="6"/>
        <end position="26"/>
    </location>
</feature>
<dbReference type="AlphaFoldDB" id="A0A1V4A8R8"/>
<keyword evidence="7 16" id="KW-0812">Transmembrane</keyword>
<sequence>MDVNAAVAAAAALAGVCTGVIATLAFRWSERDLKRPTRTSLHTDPVLPPGVDTVLSVLSSSAVVLDEADAVVKASSAAYALGLVRGGKLAVDPMLKLARDTRRDGEIRQIELDLPRRGTGRGDALAVSARVAPLGSRLVLLLVEDLTEARRIEAVRRDFVANVSHELKTPVGALSLLSEAVMDASEEPEAVERFAGRMQIEATRLTSLVQELIDLSRVQNDDPLEDAEPVPVDELVAEAVDRCRHQAGTKQITMVSGGTADLRVWGNRGQLAAALGNLVENAVNYSPVRTRVGIAVRRVTQPGQGSGSSGSGALIELAVTDQGIGISEKDRERVFERFYRVDPARSRATGGTGIGLAIVKHVAASHGGEVTVWSSEGQGSTFTLRLPEAGSTRDRGSSRRAAPEEAGGSHRASPDGPFTETHPPGSGSAGPRPFAILPAPEVLP</sequence>
<dbReference type="InterPro" id="IPR050351">
    <property type="entry name" value="BphY/WalK/GraS-like"/>
</dbReference>
<evidence type="ECO:0000256" key="4">
    <source>
        <dbReference type="ARBA" id="ARBA00022475"/>
    </source>
</evidence>
<reference evidence="18 19" key="1">
    <citation type="submission" date="2017-02" db="EMBL/GenBank/DDBJ databases">
        <title>Draft Genome Sequence of Streptomyces tsukubaensis F601, a Producer of the immunosuppressant tacrolimus FK506.</title>
        <authorList>
            <person name="Zong G."/>
            <person name="Zhong C."/>
            <person name="Fu J."/>
            <person name="Qin R."/>
            <person name="Cao G."/>
        </authorList>
    </citation>
    <scope>NUCLEOTIDE SEQUENCE [LARGE SCALE GENOMIC DNA]</scope>
    <source>
        <strain evidence="18 19">F601</strain>
    </source>
</reference>
<dbReference type="FunFam" id="1.10.287.130:FF:000008">
    <property type="entry name" value="Two-component sensor histidine kinase"/>
    <property type="match status" value="1"/>
</dbReference>
<dbReference type="InterPro" id="IPR036097">
    <property type="entry name" value="HisK_dim/P_sf"/>
</dbReference>
<keyword evidence="4" id="KW-1003">Cell membrane</keyword>
<evidence type="ECO:0000256" key="14">
    <source>
        <dbReference type="ARBA" id="ARBA00039401"/>
    </source>
</evidence>
<dbReference type="RefSeq" id="WP_077968728.1">
    <property type="nucleotide sequence ID" value="NZ_CP045178.1"/>
</dbReference>
<dbReference type="CDD" id="cd00075">
    <property type="entry name" value="HATPase"/>
    <property type="match status" value="1"/>
</dbReference>
<evidence type="ECO:0000256" key="11">
    <source>
        <dbReference type="ARBA" id="ARBA00022989"/>
    </source>
</evidence>
<dbReference type="EMBL" id="MVFC01000011">
    <property type="protein sequence ID" value="OON78807.1"/>
    <property type="molecule type" value="Genomic_DNA"/>
</dbReference>
<dbReference type="Pfam" id="PF02518">
    <property type="entry name" value="HATPase_c"/>
    <property type="match status" value="1"/>
</dbReference>
<evidence type="ECO:0000313" key="19">
    <source>
        <dbReference type="Proteomes" id="UP000190539"/>
    </source>
</evidence>
<evidence type="ECO:0000256" key="7">
    <source>
        <dbReference type="ARBA" id="ARBA00022692"/>
    </source>
</evidence>
<comment type="caution">
    <text evidence="18">The sequence shown here is derived from an EMBL/GenBank/DDBJ whole genome shotgun (WGS) entry which is preliminary data.</text>
</comment>
<dbReference type="Gene3D" id="1.10.287.130">
    <property type="match status" value="1"/>
</dbReference>
<dbReference type="Gene3D" id="3.30.565.10">
    <property type="entry name" value="Histidine kinase-like ATPase, C-terminal domain"/>
    <property type="match status" value="1"/>
</dbReference>
<dbReference type="InterPro" id="IPR005467">
    <property type="entry name" value="His_kinase_dom"/>
</dbReference>
<dbReference type="STRING" id="83656.B1H18_15685"/>
<name>A0A1V4A8R8_9ACTN</name>
<evidence type="ECO:0000256" key="5">
    <source>
        <dbReference type="ARBA" id="ARBA00022553"/>
    </source>
</evidence>
<keyword evidence="12" id="KW-0902">Two-component regulatory system</keyword>
<keyword evidence="8" id="KW-0547">Nucleotide-binding</keyword>
<accession>A0A1V4A8R8</accession>
<dbReference type="InterPro" id="IPR004358">
    <property type="entry name" value="Sig_transdc_His_kin-like_C"/>
</dbReference>
<keyword evidence="5" id="KW-0597">Phosphoprotein</keyword>
<dbReference type="PANTHER" id="PTHR45453">
    <property type="entry name" value="PHOSPHATE REGULON SENSOR PROTEIN PHOR"/>
    <property type="match status" value="1"/>
</dbReference>
<dbReference type="SUPFAM" id="SSF47384">
    <property type="entry name" value="Homodimeric domain of signal transducing histidine kinase"/>
    <property type="match status" value="1"/>
</dbReference>
<dbReference type="GO" id="GO:0000155">
    <property type="term" value="F:phosphorelay sensor kinase activity"/>
    <property type="evidence" value="ECO:0007669"/>
    <property type="project" value="InterPro"/>
</dbReference>
<feature type="domain" description="Histidine kinase" evidence="17">
    <location>
        <begin position="162"/>
        <end position="390"/>
    </location>
</feature>
<proteinExistence type="predicted"/>
<protein>
    <recommendedName>
        <fullName evidence="14">Sensor-like histidine kinase SenX3</fullName>
        <ecNumber evidence="3">2.7.13.3</ecNumber>
    </recommendedName>
</protein>
<evidence type="ECO:0000256" key="13">
    <source>
        <dbReference type="ARBA" id="ARBA00023136"/>
    </source>
</evidence>
<dbReference type="CDD" id="cd00082">
    <property type="entry name" value="HisKA"/>
    <property type="match status" value="1"/>
</dbReference>
<dbReference type="PROSITE" id="PS50109">
    <property type="entry name" value="HIS_KIN"/>
    <property type="match status" value="1"/>
</dbReference>
<dbReference type="Pfam" id="PF00512">
    <property type="entry name" value="HisKA"/>
    <property type="match status" value="1"/>
</dbReference>
<evidence type="ECO:0000256" key="16">
    <source>
        <dbReference type="SAM" id="Phobius"/>
    </source>
</evidence>
<keyword evidence="13 16" id="KW-0472">Membrane</keyword>
<dbReference type="SUPFAM" id="SSF55874">
    <property type="entry name" value="ATPase domain of HSP90 chaperone/DNA topoisomerase II/histidine kinase"/>
    <property type="match status" value="1"/>
</dbReference>
<dbReference type="EC" id="2.7.13.3" evidence="3"/>
<evidence type="ECO:0000256" key="6">
    <source>
        <dbReference type="ARBA" id="ARBA00022679"/>
    </source>
</evidence>
<feature type="compositionally biased region" description="Basic and acidic residues" evidence="15">
    <location>
        <begin position="391"/>
        <end position="403"/>
    </location>
</feature>
<gene>
    <name evidence="18" type="ORF">B1H18_15685</name>
</gene>
<evidence type="ECO:0000313" key="18">
    <source>
        <dbReference type="EMBL" id="OON78807.1"/>
    </source>
</evidence>
<keyword evidence="10" id="KW-0067">ATP-binding</keyword>
<dbReference type="GO" id="GO:0016036">
    <property type="term" value="P:cellular response to phosphate starvation"/>
    <property type="evidence" value="ECO:0007669"/>
    <property type="project" value="TreeGrafter"/>
</dbReference>
<dbReference type="SMART" id="SM00388">
    <property type="entry name" value="HisKA"/>
    <property type="match status" value="1"/>
</dbReference>
<feature type="region of interest" description="Disordered" evidence="15">
    <location>
        <begin position="373"/>
        <end position="444"/>
    </location>
</feature>
<dbReference type="GO" id="GO:0005886">
    <property type="term" value="C:plasma membrane"/>
    <property type="evidence" value="ECO:0007669"/>
    <property type="project" value="UniProtKB-SubCell"/>
</dbReference>
<keyword evidence="19" id="KW-1185">Reference proteome</keyword>
<feature type="compositionally biased region" description="Polar residues" evidence="15">
    <location>
        <begin position="373"/>
        <end position="383"/>
    </location>
</feature>
<dbReference type="FunFam" id="3.30.565.10:FF:000045">
    <property type="entry name" value="Two-component sensor histidine kinase"/>
    <property type="match status" value="1"/>
</dbReference>
<dbReference type="OrthoDB" id="9813151at2"/>
<keyword evidence="11 16" id="KW-1133">Transmembrane helix</keyword>
<dbReference type="PRINTS" id="PR00344">
    <property type="entry name" value="BCTRLSENSOR"/>
</dbReference>
<dbReference type="SMART" id="SM00387">
    <property type="entry name" value="HATPase_c"/>
    <property type="match status" value="1"/>
</dbReference>
<evidence type="ECO:0000256" key="9">
    <source>
        <dbReference type="ARBA" id="ARBA00022777"/>
    </source>
</evidence>
<evidence type="ECO:0000256" key="12">
    <source>
        <dbReference type="ARBA" id="ARBA00023012"/>
    </source>
</evidence>
<comment type="subcellular location">
    <subcellularLocation>
        <location evidence="2">Cell membrane</location>
        <topology evidence="2">Multi-pass membrane protein</topology>
    </subcellularLocation>
</comment>
<keyword evidence="9 18" id="KW-0418">Kinase</keyword>
<dbReference type="Proteomes" id="UP000190539">
    <property type="component" value="Unassembled WGS sequence"/>
</dbReference>
<comment type="catalytic activity">
    <reaction evidence="1">
        <text>ATP + protein L-histidine = ADP + protein N-phospho-L-histidine.</text>
        <dbReference type="EC" id="2.7.13.3"/>
    </reaction>
</comment>
<dbReference type="GO" id="GO:0005524">
    <property type="term" value="F:ATP binding"/>
    <property type="evidence" value="ECO:0007669"/>
    <property type="project" value="UniProtKB-KW"/>
</dbReference>
<evidence type="ECO:0000256" key="8">
    <source>
        <dbReference type="ARBA" id="ARBA00022741"/>
    </source>
</evidence>
<evidence type="ECO:0000256" key="1">
    <source>
        <dbReference type="ARBA" id="ARBA00000085"/>
    </source>
</evidence>
<dbReference type="InterPro" id="IPR003594">
    <property type="entry name" value="HATPase_dom"/>
</dbReference>
<organism evidence="18 19">
    <name type="scientific">Streptomyces tsukubensis</name>
    <dbReference type="NCBI Taxonomy" id="83656"/>
    <lineage>
        <taxon>Bacteria</taxon>
        <taxon>Bacillati</taxon>
        <taxon>Actinomycetota</taxon>
        <taxon>Actinomycetes</taxon>
        <taxon>Kitasatosporales</taxon>
        <taxon>Streptomycetaceae</taxon>
        <taxon>Streptomyces</taxon>
    </lineage>
</organism>
<keyword evidence="6" id="KW-0808">Transferase</keyword>
<evidence type="ECO:0000256" key="10">
    <source>
        <dbReference type="ARBA" id="ARBA00022840"/>
    </source>
</evidence>
<dbReference type="InterPro" id="IPR003661">
    <property type="entry name" value="HisK_dim/P_dom"/>
</dbReference>
<evidence type="ECO:0000256" key="2">
    <source>
        <dbReference type="ARBA" id="ARBA00004651"/>
    </source>
</evidence>